<evidence type="ECO:0000313" key="2">
    <source>
        <dbReference type="EMBL" id="CZT24267.1"/>
    </source>
</evidence>
<dbReference type="Proteomes" id="UP000225277">
    <property type="component" value="Unassembled WGS sequence"/>
</dbReference>
<keyword evidence="1" id="KW-0732">Signal</keyword>
<evidence type="ECO:0000256" key="1">
    <source>
        <dbReference type="SAM" id="SignalP"/>
    </source>
</evidence>
<name>A0A2D3V1S1_9PEZI</name>
<evidence type="ECO:0000313" key="3">
    <source>
        <dbReference type="Proteomes" id="UP000225277"/>
    </source>
</evidence>
<feature type="signal peptide" evidence="1">
    <location>
        <begin position="1"/>
        <end position="24"/>
    </location>
</feature>
<dbReference type="AlphaFoldDB" id="A0A2D3V1S1"/>
<reference evidence="2 3" key="1">
    <citation type="submission" date="2016-03" db="EMBL/GenBank/DDBJ databases">
        <authorList>
            <person name="Ploux O."/>
        </authorList>
    </citation>
    <scope>NUCLEOTIDE SEQUENCE [LARGE SCALE GENOMIC DNA]</scope>
    <source>
        <strain evidence="2 3">URUG2</strain>
    </source>
</reference>
<organism evidence="2 3">
    <name type="scientific">Ramularia collo-cygni</name>
    <dbReference type="NCBI Taxonomy" id="112498"/>
    <lineage>
        <taxon>Eukaryota</taxon>
        <taxon>Fungi</taxon>
        <taxon>Dikarya</taxon>
        <taxon>Ascomycota</taxon>
        <taxon>Pezizomycotina</taxon>
        <taxon>Dothideomycetes</taxon>
        <taxon>Dothideomycetidae</taxon>
        <taxon>Mycosphaerellales</taxon>
        <taxon>Mycosphaerellaceae</taxon>
        <taxon>Ramularia</taxon>
    </lineage>
</organism>
<gene>
    <name evidence="2" type="ORF">RCC_09986</name>
</gene>
<dbReference type="RefSeq" id="XP_023630991.1">
    <property type="nucleotide sequence ID" value="XM_023775223.1"/>
</dbReference>
<accession>A0A2D3V1S1</accession>
<sequence length="66" mass="7240">MQPLALLTTLLLTILPQTNFLVQASAIPSPFPSEQWGCLPLGTPCKVYYICCSHVCGFQQGIARCR</sequence>
<dbReference type="EMBL" id="FJUY01000020">
    <property type="protein sequence ID" value="CZT24267.1"/>
    <property type="molecule type" value="Genomic_DNA"/>
</dbReference>
<dbReference type="GeneID" id="35605042"/>
<protein>
    <submittedName>
        <fullName evidence="2">Uncharacterized protein</fullName>
    </submittedName>
</protein>
<keyword evidence="3" id="KW-1185">Reference proteome</keyword>
<proteinExistence type="predicted"/>
<feature type="chain" id="PRO_5013709708" evidence="1">
    <location>
        <begin position="25"/>
        <end position="66"/>
    </location>
</feature>